<dbReference type="AlphaFoldDB" id="A0A814VBE1"/>
<name>A0A814VBE1_9BILA</name>
<evidence type="ECO:0000313" key="7">
    <source>
        <dbReference type="Proteomes" id="UP000663889"/>
    </source>
</evidence>
<keyword evidence="4" id="KW-0472">Membrane</keyword>
<feature type="domain" description="Carboxylesterase type B" evidence="5">
    <location>
        <begin position="6"/>
        <end position="333"/>
    </location>
</feature>
<dbReference type="GO" id="GO:0006581">
    <property type="term" value="P:acetylcholine catabolic process"/>
    <property type="evidence" value="ECO:0007669"/>
    <property type="project" value="TreeGrafter"/>
</dbReference>
<dbReference type="GO" id="GO:0019695">
    <property type="term" value="P:choline metabolic process"/>
    <property type="evidence" value="ECO:0007669"/>
    <property type="project" value="TreeGrafter"/>
</dbReference>
<comment type="similarity">
    <text evidence="1">Belongs to the type-B carboxylesterase/lipase family.</text>
</comment>
<accession>A0A814VBE1</accession>
<dbReference type="EMBL" id="CAJNOU010001318">
    <property type="protein sequence ID" value="CAF1186708.1"/>
    <property type="molecule type" value="Genomic_DNA"/>
</dbReference>
<keyword evidence="4" id="KW-1133">Transmembrane helix</keyword>
<sequence length="387" mass="46465">DDNPYPVIDNDFLNDTIENIIQSDVYRNIDLLTGVTLNEGLYFAEYHIGHFYSDLNNQSTSIGKRLQTRQKRFIHRNSTGIIPPDIIKTQDNLNDEIYDDDDDIEEIKSHRKTHVEQVWNYDPHIVLEQFSKLDYVERYINANFQFATCYIDEIKKRYEYPGKDNITMRLKLYIDLVSDLMFNFHMVHCLNLRSQVSNQTSSNYAYIYSHRPTFKARSLFRDHLKTLPHVIGHFAELDYVFGVPLARGYRQIHRNVNTSYYNYSNDEENFSRQLIRYWTNFIKTGNPNNDSSSIMNSNIEWKSYTTNEHNYIFFQLNNIHNELNYFDSMYNFWIKFFQTELNGGCHHHHHKDLIIINMKKYIVSFLIILFVLLIIIIIYFICKYYRK</sequence>
<gene>
    <name evidence="6" type="ORF">SEV965_LOCUS20359</name>
</gene>
<feature type="transmembrane region" description="Helical" evidence="4">
    <location>
        <begin position="361"/>
        <end position="382"/>
    </location>
</feature>
<proteinExistence type="inferred from homology"/>
<dbReference type="PANTHER" id="PTHR43918:SF4">
    <property type="entry name" value="CARBOXYLIC ESTER HYDROLASE"/>
    <property type="match status" value="1"/>
</dbReference>
<dbReference type="Pfam" id="PF00135">
    <property type="entry name" value="COesterase"/>
    <property type="match status" value="1"/>
</dbReference>
<dbReference type="InterPro" id="IPR029058">
    <property type="entry name" value="AB_hydrolase_fold"/>
</dbReference>
<protein>
    <recommendedName>
        <fullName evidence="5">Carboxylesterase type B domain-containing protein</fullName>
    </recommendedName>
</protein>
<organism evidence="6 7">
    <name type="scientific">Rotaria sordida</name>
    <dbReference type="NCBI Taxonomy" id="392033"/>
    <lineage>
        <taxon>Eukaryota</taxon>
        <taxon>Metazoa</taxon>
        <taxon>Spiralia</taxon>
        <taxon>Gnathifera</taxon>
        <taxon>Rotifera</taxon>
        <taxon>Eurotatoria</taxon>
        <taxon>Bdelloidea</taxon>
        <taxon>Philodinida</taxon>
        <taxon>Philodinidae</taxon>
        <taxon>Rotaria</taxon>
    </lineage>
</organism>
<evidence type="ECO:0000256" key="3">
    <source>
        <dbReference type="ARBA" id="ARBA00022801"/>
    </source>
</evidence>
<dbReference type="Gene3D" id="3.40.50.1820">
    <property type="entry name" value="alpha/beta hydrolase"/>
    <property type="match status" value="2"/>
</dbReference>
<dbReference type="Proteomes" id="UP000663889">
    <property type="component" value="Unassembled WGS sequence"/>
</dbReference>
<evidence type="ECO:0000259" key="5">
    <source>
        <dbReference type="Pfam" id="PF00135"/>
    </source>
</evidence>
<dbReference type="SUPFAM" id="SSF53474">
    <property type="entry name" value="alpha/beta-Hydrolases"/>
    <property type="match status" value="1"/>
</dbReference>
<evidence type="ECO:0000256" key="4">
    <source>
        <dbReference type="SAM" id="Phobius"/>
    </source>
</evidence>
<comment type="caution">
    <text evidence="6">The sequence shown here is derived from an EMBL/GenBank/DDBJ whole genome shotgun (WGS) entry which is preliminary data.</text>
</comment>
<reference evidence="6" key="1">
    <citation type="submission" date="2021-02" db="EMBL/GenBank/DDBJ databases">
        <authorList>
            <person name="Nowell W R."/>
        </authorList>
    </citation>
    <scope>NUCLEOTIDE SEQUENCE</scope>
</reference>
<evidence type="ECO:0000256" key="2">
    <source>
        <dbReference type="ARBA" id="ARBA00022487"/>
    </source>
</evidence>
<dbReference type="GO" id="GO:0003990">
    <property type="term" value="F:acetylcholinesterase activity"/>
    <property type="evidence" value="ECO:0007669"/>
    <property type="project" value="TreeGrafter"/>
</dbReference>
<dbReference type="GO" id="GO:0005615">
    <property type="term" value="C:extracellular space"/>
    <property type="evidence" value="ECO:0007669"/>
    <property type="project" value="TreeGrafter"/>
</dbReference>
<dbReference type="PANTHER" id="PTHR43918">
    <property type="entry name" value="ACETYLCHOLINESTERASE"/>
    <property type="match status" value="1"/>
</dbReference>
<dbReference type="GO" id="GO:0005886">
    <property type="term" value="C:plasma membrane"/>
    <property type="evidence" value="ECO:0007669"/>
    <property type="project" value="TreeGrafter"/>
</dbReference>
<keyword evidence="3" id="KW-0378">Hydrolase</keyword>
<evidence type="ECO:0000256" key="1">
    <source>
        <dbReference type="ARBA" id="ARBA00005964"/>
    </source>
</evidence>
<feature type="non-terminal residue" evidence="6">
    <location>
        <position position="387"/>
    </location>
</feature>
<dbReference type="InterPro" id="IPR002018">
    <property type="entry name" value="CarbesteraseB"/>
</dbReference>
<keyword evidence="4" id="KW-0812">Transmembrane</keyword>
<evidence type="ECO:0000313" key="6">
    <source>
        <dbReference type="EMBL" id="CAF1186708.1"/>
    </source>
</evidence>
<dbReference type="InterPro" id="IPR050654">
    <property type="entry name" value="AChE-related_enzymes"/>
</dbReference>
<keyword evidence="2" id="KW-0719">Serine esterase</keyword>